<dbReference type="Pfam" id="PF02706">
    <property type="entry name" value="Wzz"/>
    <property type="match status" value="1"/>
</dbReference>
<reference evidence="21" key="1">
    <citation type="journal article" date="2019" name="Int. J. Syst. Evol. Microbiol.">
        <title>The Global Catalogue of Microorganisms (GCM) 10K type strain sequencing project: providing services to taxonomists for standard genome sequencing and annotation.</title>
        <authorList>
            <consortium name="The Broad Institute Genomics Platform"/>
            <consortium name="The Broad Institute Genome Sequencing Center for Infectious Disease"/>
            <person name="Wu L."/>
            <person name="Ma J."/>
        </authorList>
    </citation>
    <scope>NUCLEOTIDE SEQUENCE [LARGE SCALE GENOMIC DNA]</scope>
    <source>
        <strain evidence="21">KCTC 42281</strain>
    </source>
</reference>
<keyword evidence="10" id="KW-0418">Kinase</keyword>
<feature type="domain" description="AAA" evidence="18">
    <location>
        <begin position="516"/>
        <end position="678"/>
    </location>
</feature>
<evidence type="ECO:0000256" key="1">
    <source>
        <dbReference type="ARBA" id="ARBA00004429"/>
    </source>
</evidence>
<protein>
    <recommendedName>
        <fullName evidence="4">non-specific protein-tyrosine kinase</fullName>
        <ecNumber evidence="4">2.7.10.2</ecNumber>
    </recommendedName>
</protein>
<evidence type="ECO:0000259" key="17">
    <source>
        <dbReference type="Pfam" id="PF02706"/>
    </source>
</evidence>
<dbReference type="RefSeq" id="WP_380097429.1">
    <property type="nucleotide sequence ID" value="NZ_JBHRYD010000010.1"/>
</dbReference>
<keyword evidence="13 16" id="KW-0472">Membrane</keyword>
<comment type="similarity">
    <text evidence="3">Belongs to the etk/wzc family.</text>
</comment>
<evidence type="ECO:0000256" key="4">
    <source>
        <dbReference type="ARBA" id="ARBA00011903"/>
    </source>
</evidence>
<evidence type="ECO:0000259" key="19">
    <source>
        <dbReference type="Pfam" id="PF13807"/>
    </source>
</evidence>
<dbReference type="Pfam" id="PF13614">
    <property type="entry name" value="AAA_31"/>
    <property type="match status" value="1"/>
</dbReference>
<feature type="domain" description="Tyrosine-protein kinase G-rich" evidence="19">
    <location>
        <begin position="367"/>
        <end position="438"/>
    </location>
</feature>
<dbReference type="InterPro" id="IPR003856">
    <property type="entry name" value="LPS_length_determ_N"/>
</dbReference>
<evidence type="ECO:0000256" key="2">
    <source>
        <dbReference type="ARBA" id="ARBA00007316"/>
    </source>
</evidence>
<evidence type="ECO:0000256" key="6">
    <source>
        <dbReference type="ARBA" id="ARBA00022519"/>
    </source>
</evidence>
<comment type="similarity">
    <text evidence="2">Belongs to the CpsD/CapB family.</text>
</comment>
<evidence type="ECO:0000256" key="9">
    <source>
        <dbReference type="ARBA" id="ARBA00022741"/>
    </source>
</evidence>
<evidence type="ECO:0000313" key="21">
    <source>
        <dbReference type="Proteomes" id="UP001595613"/>
    </source>
</evidence>
<comment type="subcellular location">
    <subcellularLocation>
        <location evidence="1">Cell inner membrane</location>
        <topology evidence="1">Multi-pass membrane protein</topology>
    </subcellularLocation>
</comment>
<dbReference type="Pfam" id="PF13807">
    <property type="entry name" value="GNVR"/>
    <property type="match status" value="1"/>
</dbReference>
<organism evidence="20 21">
    <name type="scientific">Devosia honganensis</name>
    <dbReference type="NCBI Taxonomy" id="1610527"/>
    <lineage>
        <taxon>Bacteria</taxon>
        <taxon>Pseudomonadati</taxon>
        <taxon>Pseudomonadota</taxon>
        <taxon>Alphaproteobacteria</taxon>
        <taxon>Hyphomicrobiales</taxon>
        <taxon>Devosiaceae</taxon>
        <taxon>Devosia</taxon>
    </lineage>
</organism>
<name>A0ABV7X364_9HYPH</name>
<keyword evidence="6" id="KW-0997">Cell inner membrane</keyword>
<keyword evidence="21" id="KW-1185">Reference proteome</keyword>
<keyword evidence="14" id="KW-0829">Tyrosine-protein kinase</keyword>
<evidence type="ECO:0000259" key="18">
    <source>
        <dbReference type="Pfam" id="PF13614"/>
    </source>
</evidence>
<keyword evidence="8 16" id="KW-0812">Transmembrane</keyword>
<evidence type="ECO:0000256" key="15">
    <source>
        <dbReference type="ARBA" id="ARBA00051245"/>
    </source>
</evidence>
<evidence type="ECO:0000256" key="13">
    <source>
        <dbReference type="ARBA" id="ARBA00023136"/>
    </source>
</evidence>
<dbReference type="PANTHER" id="PTHR32309:SF13">
    <property type="entry name" value="FERRIC ENTEROBACTIN TRANSPORT PROTEIN FEPE"/>
    <property type="match status" value="1"/>
</dbReference>
<sequence length="711" mass="76453">MLEVNSGQIDLRSIVGLIFRRSRMILAIVAAFLAVAVAVSFLITPVYTASALVLVDPTQKNLLSSDDSSSYNSADSFRIDSEVEIIASDSVLLRVLNRPEVLGDQDVGVSMSLTSRLLTLLNLASPEPPDAREAVGQAMVRLRNAIDVQRRGLTYVISISATSADPARAASLANAVAETYIEQQLASKVSSALASRDLLQARMIDAQQDVTDSEIAFDAFLDENMSRLAGAPNAANAISGLRAEIDRVQASRGAAATTMANIAASLAQNDWDSLTAAIDSAAAAELGSQRSALLERIGRAETVEAAPLRQQLQTIEDRLRELAEDSQRRLLGAVADGEMTESNLRQTLRGTIVTNVTAPDLLTKIYSLQQKAELAIRQYDTLLARLQEVEAQAALQVPDSRIVSPALEPLDPSFPRKSLILALAGLSGLAFAMGLAFVYENYIGGFTSEEQAEQVLRLPVSTAIPAQRIKAGLKGPADLTHEAPLSAFPEAVRKLRIDLDKVLNRLPKTGGGAPGRVVMVSSAVPGEGKTTLALSLARSYAYSGRRVMVIDCDLRKPSLHLLVGSSPSEGLLEYLGAEDADLLSEIVAEDPFSEATLIFGARRSDVPTDQFLDSPKFEQILEIACNQYDIVIIDTPPINPVVDGQSIASLADAIIYVCRWGSTSQREAKQAVRTLSEAKKPDMPILIALNQQQVAHTIGKRKYGTYYAEAY</sequence>
<evidence type="ECO:0000256" key="12">
    <source>
        <dbReference type="ARBA" id="ARBA00022989"/>
    </source>
</evidence>
<dbReference type="Gene3D" id="3.40.50.300">
    <property type="entry name" value="P-loop containing nucleotide triphosphate hydrolases"/>
    <property type="match status" value="1"/>
</dbReference>
<dbReference type="InterPro" id="IPR027417">
    <property type="entry name" value="P-loop_NTPase"/>
</dbReference>
<feature type="transmembrane region" description="Helical" evidence="16">
    <location>
        <begin position="25"/>
        <end position="55"/>
    </location>
</feature>
<keyword evidence="7" id="KW-0808">Transferase</keyword>
<evidence type="ECO:0000256" key="3">
    <source>
        <dbReference type="ARBA" id="ARBA00008883"/>
    </source>
</evidence>
<dbReference type="InterPro" id="IPR050445">
    <property type="entry name" value="Bact_polysacc_biosynth/exp"/>
</dbReference>
<dbReference type="Proteomes" id="UP001595613">
    <property type="component" value="Unassembled WGS sequence"/>
</dbReference>
<gene>
    <name evidence="20" type="ORF">ACFOOL_12450</name>
</gene>
<evidence type="ECO:0000256" key="11">
    <source>
        <dbReference type="ARBA" id="ARBA00022840"/>
    </source>
</evidence>
<dbReference type="InterPro" id="IPR032807">
    <property type="entry name" value="GNVR"/>
</dbReference>
<evidence type="ECO:0000313" key="20">
    <source>
        <dbReference type="EMBL" id="MFC3705569.1"/>
    </source>
</evidence>
<evidence type="ECO:0000256" key="8">
    <source>
        <dbReference type="ARBA" id="ARBA00022692"/>
    </source>
</evidence>
<evidence type="ECO:0000256" key="7">
    <source>
        <dbReference type="ARBA" id="ARBA00022679"/>
    </source>
</evidence>
<dbReference type="InterPro" id="IPR025669">
    <property type="entry name" value="AAA_dom"/>
</dbReference>
<evidence type="ECO:0000256" key="10">
    <source>
        <dbReference type="ARBA" id="ARBA00022777"/>
    </source>
</evidence>
<accession>A0ABV7X364</accession>
<comment type="caution">
    <text evidence="20">The sequence shown here is derived from an EMBL/GenBank/DDBJ whole genome shotgun (WGS) entry which is preliminary data.</text>
</comment>
<comment type="catalytic activity">
    <reaction evidence="15">
        <text>L-tyrosyl-[protein] + ATP = O-phospho-L-tyrosyl-[protein] + ADP + H(+)</text>
        <dbReference type="Rhea" id="RHEA:10596"/>
        <dbReference type="Rhea" id="RHEA-COMP:10136"/>
        <dbReference type="Rhea" id="RHEA-COMP:20101"/>
        <dbReference type="ChEBI" id="CHEBI:15378"/>
        <dbReference type="ChEBI" id="CHEBI:30616"/>
        <dbReference type="ChEBI" id="CHEBI:46858"/>
        <dbReference type="ChEBI" id="CHEBI:61978"/>
        <dbReference type="ChEBI" id="CHEBI:456216"/>
        <dbReference type="EC" id="2.7.10.2"/>
    </reaction>
</comment>
<evidence type="ECO:0000256" key="16">
    <source>
        <dbReference type="SAM" id="Phobius"/>
    </source>
</evidence>
<feature type="domain" description="Polysaccharide chain length determinant N-terminal" evidence="17">
    <location>
        <begin position="8"/>
        <end position="97"/>
    </location>
</feature>
<keyword evidence="12 16" id="KW-1133">Transmembrane helix</keyword>
<dbReference type="CDD" id="cd05387">
    <property type="entry name" value="BY-kinase"/>
    <property type="match status" value="1"/>
</dbReference>
<dbReference type="EC" id="2.7.10.2" evidence="4"/>
<keyword evidence="9" id="KW-0547">Nucleotide-binding</keyword>
<evidence type="ECO:0000256" key="14">
    <source>
        <dbReference type="ARBA" id="ARBA00023137"/>
    </source>
</evidence>
<keyword evidence="5" id="KW-1003">Cell membrane</keyword>
<keyword evidence="11" id="KW-0067">ATP-binding</keyword>
<dbReference type="InterPro" id="IPR005702">
    <property type="entry name" value="Wzc-like_C"/>
</dbReference>
<evidence type="ECO:0000256" key="5">
    <source>
        <dbReference type="ARBA" id="ARBA00022475"/>
    </source>
</evidence>
<dbReference type="SUPFAM" id="SSF52540">
    <property type="entry name" value="P-loop containing nucleoside triphosphate hydrolases"/>
    <property type="match status" value="1"/>
</dbReference>
<dbReference type="PANTHER" id="PTHR32309">
    <property type="entry name" value="TYROSINE-PROTEIN KINASE"/>
    <property type="match status" value="1"/>
</dbReference>
<proteinExistence type="inferred from homology"/>
<dbReference type="EMBL" id="JBHRYD010000010">
    <property type="protein sequence ID" value="MFC3705569.1"/>
    <property type="molecule type" value="Genomic_DNA"/>
</dbReference>